<feature type="domain" description="Exonuclease" evidence="6">
    <location>
        <begin position="6"/>
        <end position="178"/>
    </location>
</feature>
<dbReference type="InterPro" id="IPR013520">
    <property type="entry name" value="Ribonucl_H"/>
</dbReference>
<dbReference type="InterPro" id="IPR012337">
    <property type="entry name" value="RNaseH-like_sf"/>
</dbReference>
<evidence type="ECO:0000256" key="4">
    <source>
        <dbReference type="ARBA" id="ARBA00022839"/>
    </source>
</evidence>
<reference evidence="7" key="1">
    <citation type="submission" date="2022-05" db="EMBL/GenBank/DDBJ databases">
        <title>Single-amplified genomics reveal most streamlined microbe among free-living bacteria.</title>
        <authorList>
            <person name="Roda-Garcia J."/>
            <person name="Haro-Moreno J.M."/>
            <person name="Rodriguez-Valera F."/>
            <person name="Almagro-Moreno S."/>
            <person name="Lopez-Perez M."/>
        </authorList>
    </citation>
    <scope>NUCLEOTIDE SEQUENCE</scope>
    <source>
        <strain evidence="7">TMED112-D2-2</strain>
    </source>
</reference>
<evidence type="ECO:0000313" key="7">
    <source>
        <dbReference type="EMBL" id="URQ63234.1"/>
    </source>
</evidence>
<keyword evidence="3 7" id="KW-0378">Hydrolase</keyword>
<dbReference type="GO" id="GO:0006259">
    <property type="term" value="P:DNA metabolic process"/>
    <property type="evidence" value="ECO:0007669"/>
    <property type="project" value="UniProtKB-ARBA"/>
</dbReference>
<dbReference type="Pfam" id="PF00929">
    <property type="entry name" value="RNase_T"/>
    <property type="match status" value="1"/>
</dbReference>
<name>A0A9Q8TYF9_9GAMM</name>
<dbReference type="PANTHER" id="PTHR11046">
    <property type="entry name" value="OLIGORIBONUCLEASE, MITOCHONDRIAL"/>
    <property type="match status" value="1"/>
</dbReference>
<dbReference type="FunFam" id="3.30.420.10:FF:000003">
    <property type="entry name" value="Oligoribonuclease"/>
    <property type="match status" value="1"/>
</dbReference>
<organism evidence="7 8">
    <name type="scientific">SAR86 cluster bacterium</name>
    <dbReference type="NCBI Taxonomy" id="2030880"/>
    <lineage>
        <taxon>Bacteria</taxon>
        <taxon>Pseudomonadati</taxon>
        <taxon>Pseudomonadota</taxon>
        <taxon>Gammaproteobacteria</taxon>
        <taxon>SAR86 cluster</taxon>
    </lineage>
</organism>
<sequence>MTNTNFLAWIDLEMTGLDPEKHHIIEIGSLITDGNLNIVEEGPNIAISQQQDVLDLMDEWNVNQHSKTGLIELIKKSEVTIKEAELKTLEFFKKHLKQHASPLCGSSISHDRRFLIKYMPKLANHFHYRHIDVTSFKEALKRWNKDFVEYKKKASHRAMDDIRESVEELRYYKGKYIK</sequence>
<dbReference type="Proteomes" id="UP001056381">
    <property type="component" value="Chromosome"/>
</dbReference>
<accession>A0A9Q8TYF9</accession>
<evidence type="ECO:0000256" key="2">
    <source>
        <dbReference type="ARBA" id="ARBA00022722"/>
    </source>
</evidence>
<keyword evidence="4" id="KW-0269">Exonuclease</keyword>
<evidence type="ECO:0000313" key="8">
    <source>
        <dbReference type="Proteomes" id="UP001056381"/>
    </source>
</evidence>
<dbReference type="InterPro" id="IPR022894">
    <property type="entry name" value="Oligoribonuclease"/>
</dbReference>
<gene>
    <name evidence="7" type="primary">orn</name>
    <name evidence="7" type="ORF">M9B40_00260</name>
</gene>
<dbReference type="GO" id="GO:0000175">
    <property type="term" value="F:3'-5'-RNA exonuclease activity"/>
    <property type="evidence" value="ECO:0007669"/>
    <property type="project" value="InterPro"/>
</dbReference>
<dbReference type="InterPro" id="IPR036397">
    <property type="entry name" value="RNaseH_sf"/>
</dbReference>
<evidence type="ECO:0000259" key="6">
    <source>
        <dbReference type="SMART" id="SM00479"/>
    </source>
</evidence>
<protein>
    <recommendedName>
        <fullName evidence="5">Oligoribonuclease</fullName>
    </recommendedName>
</protein>
<comment type="similarity">
    <text evidence="1">Belongs to the oligoribonuclease family.</text>
</comment>
<evidence type="ECO:0000256" key="1">
    <source>
        <dbReference type="ARBA" id="ARBA00009921"/>
    </source>
</evidence>
<dbReference type="EMBL" id="CP097966">
    <property type="protein sequence ID" value="URQ63234.1"/>
    <property type="molecule type" value="Genomic_DNA"/>
</dbReference>
<evidence type="ECO:0000256" key="5">
    <source>
        <dbReference type="ARBA" id="ARBA00070964"/>
    </source>
</evidence>
<keyword evidence="2" id="KW-0540">Nuclease</keyword>
<dbReference type="SUPFAM" id="SSF53098">
    <property type="entry name" value="Ribonuclease H-like"/>
    <property type="match status" value="1"/>
</dbReference>
<dbReference type="GO" id="GO:0003676">
    <property type="term" value="F:nucleic acid binding"/>
    <property type="evidence" value="ECO:0007669"/>
    <property type="project" value="InterPro"/>
</dbReference>
<dbReference type="SMART" id="SM00479">
    <property type="entry name" value="EXOIII"/>
    <property type="match status" value="1"/>
</dbReference>
<dbReference type="NCBIfam" id="NF003765">
    <property type="entry name" value="PRK05359.1"/>
    <property type="match status" value="1"/>
</dbReference>
<dbReference type="CDD" id="cd06135">
    <property type="entry name" value="Orn"/>
    <property type="match status" value="1"/>
</dbReference>
<dbReference type="Gene3D" id="3.30.420.10">
    <property type="entry name" value="Ribonuclease H-like superfamily/Ribonuclease H"/>
    <property type="match status" value="1"/>
</dbReference>
<evidence type="ECO:0000256" key="3">
    <source>
        <dbReference type="ARBA" id="ARBA00022801"/>
    </source>
</evidence>
<proteinExistence type="inferred from homology"/>
<dbReference type="AlphaFoldDB" id="A0A9Q8TYF9"/>
<keyword evidence="8" id="KW-1185">Reference proteome</keyword>
<dbReference type="PANTHER" id="PTHR11046:SF0">
    <property type="entry name" value="OLIGORIBONUCLEASE, MITOCHONDRIAL"/>
    <property type="match status" value="1"/>
</dbReference>